<dbReference type="AlphaFoldDB" id="A0AAN9NYN7"/>
<keyword evidence="3" id="KW-1185">Reference proteome</keyword>
<feature type="coiled-coil region" evidence="1">
    <location>
        <begin position="19"/>
        <end position="53"/>
    </location>
</feature>
<reference evidence="2 3" key="1">
    <citation type="submission" date="2024-01" db="EMBL/GenBank/DDBJ databases">
        <title>The genomes of 5 underutilized Papilionoideae crops provide insights into root nodulation and disease resistanc.</title>
        <authorList>
            <person name="Jiang F."/>
        </authorList>
    </citation>
    <scope>NUCLEOTIDE SEQUENCE [LARGE SCALE GENOMIC DNA]</scope>
    <source>
        <strain evidence="2">JINMINGXINNONG_FW02</strain>
        <tissue evidence="2">Leaves</tissue>
    </source>
</reference>
<proteinExistence type="predicted"/>
<keyword evidence="1" id="KW-0175">Coiled coil</keyword>
<accession>A0AAN9NYN7</accession>
<gene>
    <name evidence="2" type="ORF">VNO80_03444</name>
</gene>
<evidence type="ECO:0000313" key="3">
    <source>
        <dbReference type="Proteomes" id="UP001374584"/>
    </source>
</evidence>
<name>A0AAN9NYN7_PHACN</name>
<evidence type="ECO:0000313" key="2">
    <source>
        <dbReference type="EMBL" id="KAK7378008.1"/>
    </source>
</evidence>
<organism evidence="2 3">
    <name type="scientific">Phaseolus coccineus</name>
    <name type="common">Scarlet runner bean</name>
    <name type="synonym">Phaseolus multiflorus</name>
    <dbReference type="NCBI Taxonomy" id="3886"/>
    <lineage>
        <taxon>Eukaryota</taxon>
        <taxon>Viridiplantae</taxon>
        <taxon>Streptophyta</taxon>
        <taxon>Embryophyta</taxon>
        <taxon>Tracheophyta</taxon>
        <taxon>Spermatophyta</taxon>
        <taxon>Magnoliopsida</taxon>
        <taxon>eudicotyledons</taxon>
        <taxon>Gunneridae</taxon>
        <taxon>Pentapetalae</taxon>
        <taxon>rosids</taxon>
        <taxon>fabids</taxon>
        <taxon>Fabales</taxon>
        <taxon>Fabaceae</taxon>
        <taxon>Papilionoideae</taxon>
        <taxon>50 kb inversion clade</taxon>
        <taxon>NPAAA clade</taxon>
        <taxon>indigoferoid/millettioid clade</taxon>
        <taxon>Phaseoleae</taxon>
        <taxon>Phaseolus</taxon>
    </lineage>
</organism>
<protein>
    <submittedName>
        <fullName evidence="2">Uncharacterized protein</fullName>
    </submittedName>
</protein>
<evidence type="ECO:0000256" key="1">
    <source>
        <dbReference type="SAM" id="Coils"/>
    </source>
</evidence>
<sequence>MVANMASKKARCLISEKKGKALNFELKSLLIKMKELEQNLIKMTLAHDEMHAESFKKFVRQATFLYGDLTEERQFKIDKDVYQGQLILVKDISTRGNANKKSQIGKDTKVVEYRAE</sequence>
<comment type="caution">
    <text evidence="2">The sequence shown here is derived from an EMBL/GenBank/DDBJ whole genome shotgun (WGS) entry which is preliminary data.</text>
</comment>
<dbReference type="EMBL" id="JAYMYR010000002">
    <property type="protein sequence ID" value="KAK7378008.1"/>
    <property type="molecule type" value="Genomic_DNA"/>
</dbReference>
<dbReference type="Proteomes" id="UP001374584">
    <property type="component" value="Unassembled WGS sequence"/>
</dbReference>